<dbReference type="OrthoDB" id="10647436at2759"/>
<gene>
    <name evidence="1" type="ORF">E2C01_063939</name>
</gene>
<proteinExistence type="predicted"/>
<dbReference type="AlphaFoldDB" id="A0A5B7HLY2"/>
<evidence type="ECO:0000313" key="2">
    <source>
        <dbReference type="Proteomes" id="UP000324222"/>
    </source>
</evidence>
<name>A0A5B7HLY2_PORTR</name>
<dbReference type="Proteomes" id="UP000324222">
    <property type="component" value="Unassembled WGS sequence"/>
</dbReference>
<protein>
    <submittedName>
        <fullName evidence="1">Uncharacterized protein</fullName>
    </submittedName>
</protein>
<organism evidence="1 2">
    <name type="scientific">Portunus trituberculatus</name>
    <name type="common">Swimming crab</name>
    <name type="synonym">Neptunus trituberculatus</name>
    <dbReference type="NCBI Taxonomy" id="210409"/>
    <lineage>
        <taxon>Eukaryota</taxon>
        <taxon>Metazoa</taxon>
        <taxon>Ecdysozoa</taxon>
        <taxon>Arthropoda</taxon>
        <taxon>Crustacea</taxon>
        <taxon>Multicrustacea</taxon>
        <taxon>Malacostraca</taxon>
        <taxon>Eumalacostraca</taxon>
        <taxon>Eucarida</taxon>
        <taxon>Decapoda</taxon>
        <taxon>Pleocyemata</taxon>
        <taxon>Brachyura</taxon>
        <taxon>Eubrachyura</taxon>
        <taxon>Portunoidea</taxon>
        <taxon>Portunidae</taxon>
        <taxon>Portuninae</taxon>
        <taxon>Portunus</taxon>
    </lineage>
</organism>
<evidence type="ECO:0000313" key="1">
    <source>
        <dbReference type="EMBL" id="MPC69708.1"/>
    </source>
</evidence>
<accession>A0A5B7HLY2</accession>
<reference evidence="1 2" key="1">
    <citation type="submission" date="2019-05" db="EMBL/GenBank/DDBJ databases">
        <title>Another draft genome of Portunus trituberculatus and its Hox gene families provides insights of decapod evolution.</title>
        <authorList>
            <person name="Jeong J.-H."/>
            <person name="Song I."/>
            <person name="Kim S."/>
            <person name="Choi T."/>
            <person name="Kim D."/>
            <person name="Ryu S."/>
            <person name="Kim W."/>
        </authorList>
    </citation>
    <scope>NUCLEOTIDE SEQUENCE [LARGE SCALE GENOMIC DNA]</scope>
    <source>
        <tissue evidence="1">Muscle</tissue>
    </source>
</reference>
<dbReference type="EMBL" id="VSRR010029856">
    <property type="protein sequence ID" value="MPC69708.1"/>
    <property type="molecule type" value="Genomic_DNA"/>
</dbReference>
<comment type="caution">
    <text evidence="1">The sequence shown here is derived from an EMBL/GenBank/DDBJ whole genome shotgun (WGS) entry which is preliminary data.</text>
</comment>
<sequence length="94" mass="11236">MHLNFIPFFQELVKTNIIPLRETLFRLDSVLRRPNDYNEVIEESGEEDDQLSRYKAEDHLALRGLAKHQQTFEKIKRERNTERERANLRGRVVG</sequence>
<keyword evidence="2" id="KW-1185">Reference proteome</keyword>